<feature type="compositionally biased region" description="Basic and acidic residues" evidence="1">
    <location>
        <begin position="67"/>
        <end position="78"/>
    </location>
</feature>
<sequence length="78" mass="8527">MTFTAGNPGLFGAIVIKPEHHPMVRHHLPIFRESSSKLHYAQGSSALDAARLALDVRADDLPPQQAEHPEHSRTVVAP</sequence>
<dbReference type="AlphaFoldDB" id="A0A5R9BET7"/>
<feature type="region of interest" description="Disordered" evidence="1">
    <location>
        <begin position="59"/>
        <end position="78"/>
    </location>
</feature>
<name>A0A5R9BET7_9MICC</name>
<protein>
    <submittedName>
        <fullName evidence="2">Uncharacterized protein</fullName>
    </submittedName>
</protein>
<reference evidence="2 3" key="1">
    <citation type="submission" date="2019-05" db="EMBL/GenBank/DDBJ databases">
        <title>Nesterenkonia sp. GY074 isolated from the Southern Atlantic Ocean.</title>
        <authorList>
            <person name="Zhang G."/>
        </authorList>
    </citation>
    <scope>NUCLEOTIDE SEQUENCE [LARGE SCALE GENOMIC DNA]</scope>
    <source>
        <strain evidence="2 3">GY074</strain>
    </source>
</reference>
<evidence type="ECO:0000256" key="1">
    <source>
        <dbReference type="SAM" id="MobiDB-lite"/>
    </source>
</evidence>
<proteinExistence type="predicted"/>
<gene>
    <name evidence="2" type="ORF">FEF26_04345</name>
</gene>
<keyword evidence="3" id="KW-1185">Reference proteome</keyword>
<organism evidence="2 3">
    <name type="scientific">Nesterenkonia salmonea</name>
    <dbReference type="NCBI Taxonomy" id="1804987"/>
    <lineage>
        <taxon>Bacteria</taxon>
        <taxon>Bacillati</taxon>
        <taxon>Actinomycetota</taxon>
        <taxon>Actinomycetes</taxon>
        <taxon>Micrococcales</taxon>
        <taxon>Micrococcaceae</taxon>
        <taxon>Nesterenkonia</taxon>
    </lineage>
</organism>
<dbReference type="RefSeq" id="WP_138252320.1">
    <property type="nucleotide sequence ID" value="NZ_VAVZ01000008.1"/>
</dbReference>
<evidence type="ECO:0000313" key="2">
    <source>
        <dbReference type="EMBL" id="TLP98632.1"/>
    </source>
</evidence>
<evidence type="ECO:0000313" key="3">
    <source>
        <dbReference type="Proteomes" id="UP000310458"/>
    </source>
</evidence>
<accession>A0A5R9BET7</accession>
<comment type="caution">
    <text evidence="2">The sequence shown here is derived from an EMBL/GenBank/DDBJ whole genome shotgun (WGS) entry which is preliminary data.</text>
</comment>
<dbReference type="Proteomes" id="UP000310458">
    <property type="component" value="Unassembled WGS sequence"/>
</dbReference>
<dbReference type="EMBL" id="VAVZ01000008">
    <property type="protein sequence ID" value="TLP98632.1"/>
    <property type="molecule type" value="Genomic_DNA"/>
</dbReference>